<dbReference type="Proteomes" id="UP000606600">
    <property type="component" value="Unassembled WGS sequence"/>
</dbReference>
<accession>A0ABR7WR85</accession>
<reference evidence="1 2" key="1">
    <citation type="submission" date="2020-09" db="EMBL/GenBank/DDBJ databases">
        <title>Novel species of Mucilaginibacter isolated from a glacier on the Tibetan Plateau.</title>
        <authorList>
            <person name="Liu Q."/>
            <person name="Xin Y.-H."/>
        </authorList>
    </citation>
    <scope>NUCLEOTIDE SEQUENCE [LARGE SCALE GENOMIC DNA]</scope>
    <source>
        <strain evidence="1 2">ZT4R22</strain>
    </source>
</reference>
<keyword evidence="2" id="KW-1185">Reference proteome</keyword>
<gene>
    <name evidence="1" type="ORF">IDJ77_13445</name>
</gene>
<dbReference type="RefSeq" id="WP_191189480.1">
    <property type="nucleotide sequence ID" value="NZ_JACWMY010000006.1"/>
</dbReference>
<name>A0ABR7WR85_9SPHI</name>
<proteinExistence type="predicted"/>
<evidence type="ECO:0000313" key="2">
    <source>
        <dbReference type="Proteomes" id="UP000606600"/>
    </source>
</evidence>
<evidence type="ECO:0000313" key="1">
    <source>
        <dbReference type="EMBL" id="MBD1364820.1"/>
    </source>
</evidence>
<protein>
    <submittedName>
        <fullName evidence="1">Uncharacterized protein</fullName>
    </submittedName>
</protein>
<comment type="caution">
    <text evidence="1">The sequence shown here is derived from an EMBL/GenBank/DDBJ whole genome shotgun (WGS) entry which is preliminary data.</text>
</comment>
<sequence>MIKNFLKKIFNPQPRKENYIVAQLNDKVMPIDRGEVYEDPLDSFLKMKYYGEVTGGGTLLSETNEIEYCDVEIKVVDSNFNDQSVKEIIEKLEELGAPKGSKLIIEQTGEKIEFGKLEGLAIYLDGINLSDEVYKNSDSEALATQIRELTGIKSDVVRYHQGNTETALYFYGTSFIAMKNAIADLVNNHPECENARIVQIA</sequence>
<organism evidence="1 2">
    <name type="scientific">Mucilaginibacter pankratovii</name>
    <dbReference type="NCBI Taxonomy" id="2772110"/>
    <lineage>
        <taxon>Bacteria</taxon>
        <taxon>Pseudomonadati</taxon>
        <taxon>Bacteroidota</taxon>
        <taxon>Sphingobacteriia</taxon>
        <taxon>Sphingobacteriales</taxon>
        <taxon>Sphingobacteriaceae</taxon>
        <taxon>Mucilaginibacter</taxon>
    </lineage>
</organism>
<dbReference type="EMBL" id="JACWMY010000006">
    <property type="protein sequence ID" value="MBD1364820.1"/>
    <property type="molecule type" value="Genomic_DNA"/>
</dbReference>